<evidence type="ECO:0000259" key="1">
    <source>
        <dbReference type="SMART" id="SM00256"/>
    </source>
</evidence>
<name>A0A2K2DGX0_BRADI</name>
<dbReference type="GeneID" id="100829286"/>
<evidence type="ECO:0000313" key="2">
    <source>
        <dbReference type="EMBL" id="PNT73519.1"/>
    </source>
</evidence>
<evidence type="ECO:0000313" key="4">
    <source>
        <dbReference type="Proteomes" id="UP000008810"/>
    </source>
</evidence>
<evidence type="ECO:0000313" key="3">
    <source>
        <dbReference type="EnsemblPlants" id="PNT73519"/>
    </source>
</evidence>
<dbReference type="Pfam" id="PF12937">
    <property type="entry name" value="F-box-like"/>
    <property type="match status" value="1"/>
</dbReference>
<gene>
    <name evidence="3" type="primary">LOC100829286</name>
    <name evidence="2" type="ORF">BRADI_2g59642v3</name>
</gene>
<feature type="domain" description="F-box" evidence="1">
    <location>
        <begin position="65"/>
        <end position="106"/>
    </location>
</feature>
<proteinExistence type="predicted"/>
<dbReference type="AlphaFoldDB" id="A0A2K2DGX0"/>
<reference evidence="2 3" key="1">
    <citation type="journal article" date="2010" name="Nature">
        <title>Genome sequencing and analysis of the model grass Brachypodium distachyon.</title>
        <authorList>
            <consortium name="International Brachypodium Initiative"/>
        </authorList>
    </citation>
    <scope>NUCLEOTIDE SEQUENCE [LARGE SCALE GENOMIC DNA]</scope>
    <source>
        <strain evidence="2 3">Bd21</strain>
    </source>
</reference>
<dbReference type="ExpressionAtlas" id="A0A2K2DGX0">
    <property type="expression patterns" value="baseline and differential"/>
</dbReference>
<reference evidence="2" key="2">
    <citation type="submission" date="2017-06" db="EMBL/GenBank/DDBJ databases">
        <title>WGS assembly of Brachypodium distachyon.</title>
        <authorList>
            <consortium name="The International Brachypodium Initiative"/>
            <person name="Lucas S."/>
            <person name="Harmon-Smith M."/>
            <person name="Lail K."/>
            <person name="Tice H."/>
            <person name="Grimwood J."/>
            <person name="Bruce D."/>
            <person name="Barry K."/>
            <person name="Shu S."/>
            <person name="Lindquist E."/>
            <person name="Wang M."/>
            <person name="Pitluck S."/>
            <person name="Vogel J.P."/>
            <person name="Garvin D.F."/>
            <person name="Mockler T.C."/>
            <person name="Schmutz J."/>
            <person name="Rokhsar D."/>
            <person name="Bevan M.W."/>
        </authorList>
    </citation>
    <scope>NUCLEOTIDE SEQUENCE</scope>
    <source>
        <strain evidence="2">Bd21</strain>
    </source>
</reference>
<dbReference type="InterPro" id="IPR036047">
    <property type="entry name" value="F-box-like_dom_sf"/>
</dbReference>
<dbReference type="InterPro" id="IPR001810">
    <property type="entry name" value="F-box_dom"/>
</dbReference>
<dbReference type="Gene3D" id="1.20.1280.50">
    <property type="match status" value="1"/>
</dbReference>
<dbReference type="EMBL" id="CM000881">
    <property type="protein sequence ID" value="PNT73519.1"/>
    <property type="molecule type" value="Genomic_DNA"/>
</dbReference>
<sequence length="498" mass="53873">MTRGPKKPLYIQCGALPKSMPIASIYLSVSIENESNQIMQQLASRARIAAAMRGGGAAAEGEGDLPEDVVLEILARVPGVADLFRCAAACRRWRALVSDRSFLRRRWPPGARHRSSLLGFFFNREDPAPATMAPAEENFVRAPRSVLRPGSPLLSTFVPGAGSAGILGRAAVVPLASHGGLLLVRLVDGTAVVDQEEGEEPAAAALDRLAVCDLNSGACHVLPPLHCGWFFDYFATSAYAVLPGSSADDSSAASSSFKVLVIGINEDKRQYYLRTCSSSSSSSSGCWSAPSKLFDPIEHGIFGPIKQRDAAVIVSVDQRGVRHYTAHWLLWDLAHFHALDVDAATGEASLHRLPVPPRDLPFHLYDMPRLAAAPDGAALSALCLLRNEGRLRVEVWTRRRRQGEDGGGELSWHHGRVVELQSRSKEMDGALCVCFGERSGTLLARDRERCLYVADLESRGGAIMEEVATELRVSGGCKTAIAVEIDWPALFACRLGRK</sequence>
<reference evidence="3" key="3">
    <citation type="submission" date="2018-08" db="UniProtKB">
        <authorList>
            <consortium name="EnsemblPlants"/>
        </authorList>
    </citation>
    <scope>IDENTIFICATION</scope>
    <source>
        <strain evidence="3">cv. Bd21</strain>
    </source>
</reference>
<dbReference type="Proteomes" id="UP000008810">
    <property type="component" value="Chromosome 2"/>
</dbReference>
<dbReference type="SMART" id="SM00256">
    <property type="entry name" value="FBOX"/>
    <property type="match status" value="1"/>
</dbReference>
<dbReference type="EnsemblPlants" id="PNT73519">
    <property type="protein sequence ID" value="PNT73519"/>
    <property type="gene ID" value="BRADI_2g59642v3"/>
</dbReference>
<keyword evidence="4" id="KW-1185">Reference proteome</keyword>
<dbReference type="OrthoDB" id="603189at2759"/>
<dbReference type="Gramene" id="PNT73519">
    <property type="protein sequence ID" value="PNT73519"/>
    <property type="gene ID" value="BRADI_2g59642v3"/>
</dbReference>
<protein>
    <recommendedName>
        <fullName evidence="1">F-box domain-containing protein</fullName>
    </recommendedName>
</protein>
<dbReference type="KEGG" id="bdi:100829286"/>
<accession>A0A2K2DGX0</accession>
<dbReference type="RefSeq" id="XP_010232776.2">
    <property type="nucleotide sequence ID" value="XM_010234474.3"/>
</dbReference>
<dbReference type="PANTHER" id="PTHR35828">
    <property type="entry name" value="OS08G0203800 PROTEIN-RELATED"/>
    <property type="match status" value="1"/>
</dbReference>
<dbReference type="PANTHER" id="PTHR35828:SF30">
    <property type="entry name" value="F-BOX DOMAIN-CONTAINING PROTEIN"/>
    <property type="match status" value="1"/>
</dbReference>
<organism evidence="2">
    <name type="scientific">Brachypodium distachyon</name>
    <name type="common">Purple false brome</name>
    <name type="synonym">Trachynia distachya</name>
    <dbReference type="NCBI Taxonomy" id="15368"/>
    <lineage>
        <taxon>Eukaryota</taxon>
        <taxon>Viridiplantae</taxon>
        <taxon>Streptophyta</taxon>
        <taxon>Embryophyta</taxon>
        <taxon>Tracheophyta</taxon>
        <taxon>Spermatophyta</taxon>
        <taxon>Magnoliopsida</taxon>
        <taxon>Liliopsida</taxon>
        <taxon>Poales</taxon>
        <taxon>Poaceae</taxon>
        <taxon>BOP clade</taxon>
        <taxon>Pooideae</taxon>
        <taxon>Stipodae</taxon>
        <taxon>Brachypodieae</taxon>
        <taxon>Brachypodium</taxon>
    </lineage>
</organism>
<dbReference type="SUPFAM" id="SSF81383">
    <property type="entry name" value="F-box domain"/>
    <property type="match status" value="1"/>
</dbReference>